<evidence type="ECO:0000313" key="2">
    <source>
        <dbReference type="EMBL" id="MBB1245895.1"/>
    </source>
</evidence>
<evidence type="ECO:0000313" key="3">
    <source>
        <dbReference type="Proteomes" id="UP000766698"/>
    </source>
</evidence>
<evidence type="ECO:0000259" key="1">
    <source>
        <dbReference type="Pfam" id="PF00296"/>
    </source>
</evidence>
<gene>
    <name evidence="2" type="ORF">GL263_20420</name>
</gene>
<feature type="non-terminal residue" evidence="2">
    <location>
        <position position="90"/>
    </location>
</feature>
<dbReference type="InterPro" id="IPR036661">
    <property type="entry name" value="Luciferase-like_sf"/>
</dbReference>
<proteinExistence type="predicted"/>
<dbReference type="EMBL" id="WMLF01000365">
    <property type="protein sequence ID" value="MBB1245895.1"/>
    <property type="molecule type" value="Genomic_DNA"/>
</dbReference>
<comment type="caution">
    <text evidence="2">The sequence shown here is derived from an EMBL/GenBank/DDBJ whole genome shotgun (WGS) entry which is preliminary data.</text>
</comment>
<dbReference type="Pfam" id="PF00296">
    <property type="entry name" value="Bac_luciferase"/>
    <property type="match status" value="1"/>
</dbReference>
<reference evidence="3" key="1">
    <citation type="journal article" date="2020" name="Syst. Appl. Microbiol.">
        <title>Streptomyces alkaliterrae sp. nov., isolated from an alkaline soil, and emended descriptions of Streptomyces alkaliphilus, Streptomyces calidiresistens and Streptomyces durbertensis.</title>
        <authorList>
            <person name="Swiecimska M."/>
            <person name="Golinska P."/>
            <person name="Nouioui I."/>
            <person name="Wypij M."/>
            <person name="Rai M."/>
            <person name="Sangal V."/>
            <person name="Goodfellow M."/>
        </authorList>
    </citation>
    <scope>NUCLEOTIDE SEQUENCE [LARGE SCALE GENOMIC DNA]</scope>
    <source>
        <strain evidence="3">DSM 104538</strain>
    </source>
</reference>
<dbReference type="Gene3D" id="3.20.20.30">
    <property type="entry name" value="Luciferase-like domain"/>
    <property type="match status" value="1"/>
</dbReference>
<dbReference type="InterPro" id="IPR011251">
    <property type="entry name" value="Luciferase-like_dom"/>
</dbReference>
<accession>A0ABR6ELT0</accession>
<protein>
    <submittedName>
        <fullName evidence="2">LLM class flavin-dependent oxidoreductase</fullName>
    </submittedName>
</protein>
<dbReference type="Proteomes" id="UP000766698">
    <property type="component" value="Unassembled WGS sequence"/>
</dbReference>
<keyword evidence="3" id="KW-1185">Reference proteome</keyword>
<sequence length="90" mass="9800">MGTAVTLLPLHSPLHSPLHVAEQTALLQHLSEGRFRLGAGRGMPLVDYDAVGGGSGYWHAGLDERLDLVLRAWRGRVSHDSDLYSFPPVT</sequence>
<dbReference type="SUPFAM" id="SSF51679">
    <property type="entry name" value="Bacterial luciferase-like"/>
    <property type="match status" value="1"/>
</dbReference>
<feature type="domain" description="Luciferase-like" evidence="1">
    <location>
        <begin position="1"/>
        <end position="86"/>
    </location>
</feature>
<organism evidence="2 3">
    <name type="scientific">Streptomyces durbertensis</name>
    <dbReference type="NCBI Taxonomy" id="2448886"/>
    <lineage>
        <taxon>Bacteria</taxon>
        <taxon>Bacillati</taxon>
        <taxon>Actinomycetota</taxon>
        <taxon>Actinomycetes</taxon>
        <taxon>Kitasatosporales</taxon>
        <taxon>Streptomycetaceae</taxon>
        <taxon>Streptomyces</taxon>
    </lineage>
</organism>
<name>A0ABR6ELT0_9ACTN</name>